<dbReference type="GO" id="GO:0006166">
    <property type="term" value="P:purine ribonucleoside salvage"/>
    <property type="evidence" value="ECO:0007669"/>
    <property type="project" value="UniProtKB-KW"/>
</dbReference>
<keyword evidence="4" id="KW-0479">Metal-binding</keyword>
<dbReference type="InterPro" id="IPR001365">
    <property type="entry name" value="A_deaminase_dom"/>
</dbReference>
<dbReference type="Proteomes" id="UP000008312">
    <property type="component" value="Unassembled WGS sequence"/>
</dbReference>
<keyword evidence="5" id="KW-0660">Purine salvage</keyword>
<dbReference type="SUPFAM" id="SSF51556">
    <property type="entry name" value="Metallo-dependent hydrolases"/>
    <property type="match status" value="1"/>
</dbReference>
<dbReference type="InterPro" id="IPR006330">
    <property type="entry name" value="Ado/ade_deaminase"/>
</dbReference>
<dbReference type="GO" id="GO:0046872">
    <property type="term" value="F:metal ion binding"/>
    <property type="evidence" value="ECO:0007669"/>
    <property type="project" value="UniProtKB-KW"/>
</dbReference>
<evidence type="ECO:0000256" key="5">
    <source>
        <dbReference type="ARBA" id="ARBA00022726"/>
    </source>
</evidence>
<reference evidence="11" key="1">
    <citation type="submission" date="2010-02" db="EMBL/GenBank/DDBJ databases">
        <title>Sequencing and annotation of the Blastocystis hominis genome.</title>
        <authorList>
            <person name="Wincker P."/>
        </authorList>
    </citation>
    <scope>NUCLEOTIDE SEQUENCE</scope>
    <source>
        <strain evidence="11">Singapore isolate B</strain>
    </source>
</reference>
<evidence type="ECO:0000256" key="2">
    <source>
        <dbReference type="ARBA" id="ARBA00005058"/>
    </source>
</evidence>
<comment type="pathway">
    <text evidence="2">Purine metabolism; purine nucleoside salvage.</text>
</comment>
<keyword evidence="8" id="KW-0546">Nucleotide metabolism</keyword>
<evidence type="ECO:0000256" key="8">
    <source>
        <dbReference type="ARBA" id="ARBA00023080"/>
    </source>
</evidence>
<evidence type="ECO:0000256" key="6">
    <source>
        <dbReference type="ARBA" id="ARBA00022801"/>
    </source>
</evidence>
<accession>D8M8G1</accession>
<sequence>MKKAEKAFQNQIVTRLVLSINRSESAEKALRTAQLAIQYKSSGELHVVGVELSGNPTAAPFSYFREAFSLLKKHAIPTTIHVGEVPNSKVLSSKCCCDRDEFQKCRDIQDILDFRPDRFGHCLFLNDADLEVVKQMHIPIEVCPTSNLMTLGIQSLSEHPILKKIEGVIPFSVNTDDTALFCVSLSQEIASVAKELQWSKEEVISFARGCVCQVLEKDPAVVGFLQGKVEQFANNLNLN</sequence>
<evidence type="ECO:0000313" key="11">
    <source>
        <dbReference type="EMBL" id="CBK24350.2"/>
    </source>
</evidence>
<dbReference type="Pfam" id="PF00962">
    <property type="entry name" value="A_deaminase"/>
    <property type="match status" value="1"/>
</dbReference>
<evidence type="ECO:0000259" key="10">
    <source>
        <dbReference type="Pfam" id="PF00962"/>
    </source>
</evidence>
<dbReference type="PANTHER" id="PTHR11409:SF42">
    <property type="entry name" value="ADENOSINE DEAMINASE-LIKE PROTEIN"/>
    <property type="match status" value="1"/>
</dbReference>
<evidence type="ECO:0000256" key="7">
    <source>
        <dbReference type="ARBA" id="ARBA00022833"/>
    </source>
</evidence>
<dbReference type="RefSeq" id="XP_012898398.1">
    <property type="nucleotide sequence ID" value="XM_013042944.1"/>
</dbReference>
<comment type="catalytic activity">
    <reaction evidence="9">
        <text>N(6)-methyl-AMP + H2O + H(+) = IMP + methylamine</text>
        <dbReference type="Rhea" id="RHEA:16001"/>
        <dbReference type="ChEBI" id="CHEBI:15377"/>
        <dbReference type="ChEBI" id="CHEBI:15378"/>
        <dbReference type="ChEBI" id="CHEBI:58053"/>
        <dbReference type="ChEBI" id="CHEBI:59338"/>
        <dbReference type="ChEBI" id="CHEBI:144842"/>
    </reaction>
    <physiologicalReaction direction="left-to-right" evidence="9">
        <dbReference type="Rhea" id="RHEA:16002"/>
    </physiologicalReaction>
</comment>
<evidence type="ECO:0000256" key="9">
    <source>
        <dbReference type="ARBA" id="ARBA00048787"/>
    </source>
</evidence>
<keyword evidence="6" id="KW-0378">Hydrolase</keyword>
<dbReference type="GO" id="GO:0004000">
    <property type="term" value="F:adenosine deaminase activity"/>
    <property type="evidence" value="ECO:0007669"/>
    <property type="project" value="TreeGrafter"/>
</dbReference>
<dbReference type="OrthoDB" id="272271at2759"/>
<evidence type="ECO:0000256" key="3">
    <source>
        <dbReference type="ARBA" id="ARBA00006676"/>
    </source>
</evidence>
<feature type="domain" description="Adenosine deaminase" evidence="10">
    <location>
        <begin position="2"/>
        <end position="209"/>
    </location>
</feature>
<comment type="similarity">
    <text evidence="3">Belongs to the metallo-dependent hydrolases superfamily. Adenosine and AMP deaminases family.</text>
</comment>
<name>D8M8G1_BLAHO</name>
<organism evidence="11">
    <name type="scientific">Blastocystis hominis</name>
    <dbReference type="NCBI Taxonomy" id="12968"/>
    <lineage>
        <taxon>Eukaryota</taxon>
        <taxon>Sar</taxon>
        <taxon>Stramenopiles</taxon>
        <taxon>Bigyra</taxon>
        <taxon>Opalozoa</taxon>
        <taxon>Opalinata</taxon>
        <taxon>Blastocystidae</taxon>
        <taxon>Blastocystis</taxon>
    </lineage>
</organism>
<dbReference type="UniPathway" id="UPA00606"/>
<dbReference type="AlphaFoldDB" id="D8M8G1"/>
<keyword evidence="7" id="KW-0862">Zinc</keyword>
<dbReference type="Gene3D" id="3.20.20.140">
    <property type="entry name" value="Metal-dependent hydrolases"/>
    <property type="match status" value="1"/>
</dbReference>
<evidence type="ECO:0000256" key="4">
    <source>
        <dbReference type="ARBA" id="ARBA00022723"/>
    </source>
</evidence>
<dbReference type="InterPro" id="IPR032466">
    <property type="entry name" value="Metal_Hydrolase"/>
</dbReference>
<comment type="cofactor">
    <cofactor evidence="1">
        <name>Zn(2+)</name>
        <dbReference type="ChEBI" id="CHEBI:29105"/>
    </cofactor>
</comment>
<dbReference type="GeneID" id="24922889"/>
<dbReference type="InParanoid" id="D8M8G1"/>
<evidence type="ECO:0000313" key="12">
    <source>
        <dbReference type="Proteomes" id="UP000008312"/>
    </source>
</evidence>
<dbReference type="GO" id="GO:0009117">
    <property type="term" value="P:nucleotide metabolic process"/>
    <property type="evidence" value="ECO:0007669"/>
    <property type="project" value="UniProtKB-KW"/>
</dbReference>
<keyword evidence="12" id="KW-1185">Reference proteome</keyword>
<dbReference type="EMBL" id="FN668683">
    <property type="protein sequence ID" value="CBK24350.2"/>
    <property type="molecule type" value="Genomic_DNA"/>
</dbReference>
<gene>
    <name evidence="11" type="ORF">GSBLH_T00006765001</name>
</gene>
<dbReference type="GO" id="GO:0046103">
    <property type="term" value="P:inosine biosynthetic process"/>
    <property type="evidence" value="ECO:0007669"/>
    <property type="project" value="TreeGrafter"/>
</dbReference>
<dbReference type="GO" id="GO:0006154">
    <property type="term" value="P:adenosine catabolic process"/>
    <property type="evidence" value="ECO:0007669"/>
    <property type="project" value="TreeGrafter"/>
</dbReference>
<dbReference type="PANTHER" id="PTHR11409">
    <property type="entry name" value="ADENOSINE DEAMINASE"/>
    <property type="match status" value="1"/>
</dbReference>
<evidence type="ECO:0000256" key="1">
    <source>
        <dbReference type="ARBA" id="ARBA00001947"/>
    </source>
</evidence>
<protein>
    <submittedName>
        <fullName evidence="11">Adenosine deaminase</fullName>
    </submittedName>
</protein>
<proteinExistence type="inferred from homology"/>